<evidence type="ECO:0000313" key="3">
    <source>
        <dbReference type="Proteomes" id="UP001044222"/>
    </source>
</evidence>
<keyword evidence="1" id="KW-0175">Coiled coil</keyword>
<organism evidence="2 3">
    <name type="scientific">Anguilla anguilla</name>
    <name type="common">European freshwater eel</name>
    <name type="synonym">Muraena anguilla</name>
    <dbReference type="NCBI Taxonomy" id="7936"/>
    <lineage>
        <taxon>Eukaryota</taxon>
        <taxon>Metazoa</taxon>
        <taxon>Chordata</taxon>
        <taxon>Craniata</taxon>
        <taxon>Vertebrata</taxon>
        <taxon>Euteleostomi</taxon>
        <taxon>Actinopterygii</taxon>
        <taxon>Neopterygii</taxon>
        <taxon>Teleostei</taxon>
        <taxon>Anguilliformes</taxon>
        <taxon>Anguillidae</taxon>
        <taxon>Anguilla</taxon>
    </lineage>
</organism>
<keyword evidence="3" id="KW-1185">Reference proteome</keyword>
<proteinExistence type="predicted"/>
<name>A0A9D3RVL5_ANGAN</name>
<feature type="coiled-coil region" evidence="1">
    <location>
        <begin position="39"/>
        <end position="97"/>
    </location>
</feature>
<comment type="caution">
    <text evidence="2">The sequence shown here is derived from an EMBL/GenBank/DDBJ whole genome shotgun (WGS) entry which is preliminary data.</text>
</comment>
<gene>
    <name evidence="2" type="ORF">ANANG_G00166520</name>
</gene>
<evidence type="ECO:0000313" key="2">
    <source>
        <dbReference type="EMBL" id="KAG5844798.1"/>
    </source>
</evidence>
<evidence type="ECO:0000256" key="1">
    <source>
        <dbReference type="SAM" id="Coils"/>
    </source>
</evidence>
<protein>
    <submittedName>
        <fullName evidence="2">Uncharacterized protein</fullName>
    </submittedName>
</protein>
<accession>A0A9D3RVL5</accession>
<sequence length="98" mass="10870">MHSDIIAGMSVEQGDSVLCSAEALLAEAAQLKALCRDRNLQLTALAAQLREEGRDLREQCQAAQLDMAEIHRQLEELLDTKAAIEAKERQARKLSKQL</sequence>
<dbReference type="AlphaFoldDB" id="A0A9D3RVL5"/>
<dbReference type="EMBL" id="JAFIRN010000008">
    <property type="protein sequence ID" value="KAG5844798.1"/>
    <property type="molecule type" value="Genomic_DNA"/>
</dbReference>
<dbReference type="Proteomes" id="UP001044222">
    <property type="component" value="Chromosome 8"/>
</dbReference>
<reference evidence="2" key="1">
    <citation type="submission" date="2021-01" db="EMBL/GenBank/DDBJ databases">
        <title>A chromosome-scale assembly of European eel, Anguilla anguilla.</title>
        <authorList>
            <person name="Henkel C."/>
            <person name="Jong-Raadsen S.A."/>
            <person name="Dufour S."/>
            <person name="Weltzien F.-A."/>
            <person name="Palstra A.P."/>
            <person name="Pelster B."/>
            <person name="Spaink H.P."/>
            <person name="Van Den Thillart G.E."/>
            <person name="Jansen H."/>
            <person name="Zahm M."/>
            <person name="Klopp C."/>
            <person name="Cedric C."/>
            <person name="Louis A."/>
            <person name="Berthelot C."/>
            <person name="Parey E."/>
            <person name="Roest Crollius H."/>
            <person name="Montfort J."/>
            <person name="Robinson-Rechavi M."/>
            <person name="Bucao C."/>
            <person name="Bouchez O."/>
            <person name="Gislard M."/>
            <person name="Lluch J."/>
            <person name="Milhes M."/>
            <person name="Lampietro C."/>
            <person name="Lopez Roques C."/>
            <person name="Donnadieu C."/>
            <person name="Braasch I."/>
            <person name="Desvignes T."/>
            <person name="Postlethwait J."/>
            <person name="Bobe J."/>
            <person name="Guiguen Y."/>
            <person name="Dirks R."/>
        </authorList>
    </citation>
    <scope>NUCLEOTIDE SEQUENCE</scope>
    <source>
        <strain evidence="2">Tag_6206</strain>
        <tissue evidence="2">Liver</tissue>
    </source>
</reference>